<dbReference type="PANTHER" id="PTHR24286">
    <property type="entry name" value="CYTOCHROME P450 26"/>
    <property type="match status" value="1"/>
</dbReference>
<dbReference type="PRINTS" id="PR00465">
    <property type="entry name" value="EP450IV"/>
</dbReference>
<keyword evidence="23" id="KW-0812">Transmembrane</keyword>
<feature type="binding site" description="axial binding residue" evidence="21">
    <location>
        <position position="504"/>
    </location>
    <ligand>
        <name>heme</name>
        <dbReference type="ChEBI" id="CHEBI:30413"/>
    </ligand>
    <ligandPart>
        <name>Fe</name>
        <dbReference type="ChEBI" id="CHEBI:18248"/>
    </ligandPart>
</feature>
<dbReference type="PROSITE" id="PS00086">
    <property type="entry name" value="CYTOCHROME_P450"/>
    <property type="match status" value="2"/>
</dbReference>
<keyword evidence="10 21" id="KW-0408">Iron</keyword>
<evidence type="ECO:0000256" key="12">
    <source>
        <dbReference type="ARBA" id="ARBA00023098"/>
    </source>
</evidence>
<dbReference type="PRINTS" id="PR00385">
    <property type="entry name" value="P450"/>
</dbReference>
<evidence type="ECO:0000256" key="14">
    <source>
        <dbReference type="ARBA" id="ARBA00040248"/>
    </source>
</evidence>
<evidence type="ECO:0000256" key="20">
    <source>
        <dbReference type="ARBA" id="ARBA00081829"/>
    </source>
</evidence>
<evidence type="ECO:0000256" key="10">
    <source>
        <dbReference type="ARBA" id="ARBA00023004"/>
    </source>
</evidence>
<proteinExistence type="inferred from homology"/>
<evidence type="ECO:0000256" key="19">
    <source>
        <dbReference type="ARBA" id="ARBA00075400"/>
    </source>
</evidence>
<sequence length="1496" mass="164854">SAVLARGYKSWFCSPSPRPFPHRTGEHCALRAGSRLQRPGPRRIAMFPWGLNCLSVLGAAGTALLCAGLLLSLAQHLWTLRWTLSRDRASALPLPKGSMGWPFFGETLHWLVQGSSFHSSRRERYGTVFKTHLLGRPVIRVSGAENVRTILLGEHRLVRSQWPQSAHILLGSHTLLGAVGEPHRQRRKVLARVFSRAALERYVPRLQGALRHEVRSWCCARRPVEVYQAAKALTFRMAARILLGLRLDEAQCAELTRTFEQLVENLFSLPLDVPFSGLRKGIRARDQLHQHLEEAIAEKLHEDKAAEPGDALDMIIHSTRELGRELSVQELKESAVELLFAAFFTTASASTSLVLLLLQHPAAIAKIQQELAALGLGHACDCAPRVSGGSAGPRPDCGCEPDLSLAALGQLHYVDCVVKEVLRLLPPVSGGYRTALRTFELDGYQIPKGWSVMYSIRDTHETAAVYRSPPEGFDPERFRAAGEDAPGAVSRFHYIPFGGGARSCLGQELAQAVLQLLAVELVRTARWELATPAFPAMQTVPIVHPGRAFPRPLHEWSTNADLCRTRRSSSRRPGAGAGVEPSALRAPKEAEVTGTDLHQTLRGLLFLLLDLRAAGRIAPRSQCQRPSAWAGTCNLRGSGEGSAGSHHDAQRKALRQLALVWCVVATLPVLAESQDRGRFQGSKGETGKDVLVDASNGLLGSSASALHHLPVIHKWWPLCLVPGPGLRGPKASRSDRAGPALRVFLRPLPGLRNSSSAPRVRSAFKLRGAGGPSRSKRFDSSGTFPDFRSAGLLEGWESGLNDQRIQPHSPQHSPGSWLWASLWALLESRVACVFALRSGLQFSHEGQGAGLVPESSSLCFPSRWKGAHPAPVKGKPVEAALDRVCLSDPARGIPETARKPGACSSRSWSLALPLPRSGSSLTHLNCWGGRLLLTPHLRRRARRETATAASASALNKRLKILGSASRGEEPGAQSAIKDELWRARGRVRSAGDGGRWRGRPWRTMGLPALLASALCTFVLPLLLFLAAIKLWDLYCVSSRDHSCALPLPPGTMGFPFFGETLQMVLQRRKFLQMKRRKYGFIYKTHLFGRPTVRVMGADNVRRILLGEHRLVSVHWPESVRTILGAGCLSSLHDSSHKQRKKVIMRAFSREALQCYVPVIAEEVGNCLEQWLSCGERGLLVYPQVKRLMFRIAMRILLGCEPGLASGGDAEQQLVEAFEEMIRNLFSLPIDVPFSGLYRGMKARNLIHARIEENIRAKICGLRTAEAGGGCKDVLQLLIEHSWERGERLDMQALKQTSTELLFGGHDTTASAATSLITYLGLYPHVLQKVREELKSKGLLCKSNQDNKLDMEILEQLKYIGCVIKETLRLNPPIPGGFRVALKTFELNGYQIPKGWNVIYSICDTHEVADIFTNKEEFNPDRFMLPHPEDASRFSFIPFGGGLRSCVGKEFAKILLKIFTVELARHCDWRLLNGPPTMKTSPTVCPVDDLPARCPLL</sequence>
<comment type="catalytic activity">
    <reaction evidence="16">
        <text>all-trans-retinoate + reduced [NADPH--hemoprotein reductase] + O2 = all-trans-4-hydroxyretinoate + oxidized [NADPH--hemoprotein reductase] + H2O + H(+)</text>
        <dbReference type="Rhea" id="RHEA:51984"/>
        <dbReference type="Rhea" id="RHEA-COMP:11964"/>
        <dbReference type="Rhea" id="RHEA-COMP:11965"/>
        <dbReference type="ChEBI" id="CHEBI:15377"/>
        <dbReference type="ChEBI" id="CHEBI:15378"/>
        <dbReference type="ChEBI" id="CHEBI:15379"/>
        <dbReference type="ChEBI" id="CHEBI:35291"/>
        <dbReference type="ChEBI" id="CHEBI:57618"/>
        <dbReference type="ChEBI" id="CHEBI:58210"/>
        <dbReference type="ChEBI" id="CHEBI:134178"/>
    </reaction>
    <physiologicalReaction direction="left-to-right" evidence="16">
        <dbReference type="Rhea" id="RHEA:51985"/>
    </physiologicalReaction>
</comment>
<evidence type="ECO:0000256" key="5">
    <source>
        <dbReference type="ARBA" id="ARBA00022617"/>
    </source>
</evidence>
<dbReference type="InterPro" id="IPR017972">
    <property type="entry name" value="Cyt_P450_CS"/>
</dbReference>
<dbReference type="PANTHER" id="PTHR24286:SF100">
    <property type="entry name" value="CYTOCHROME P450 26C1"/>
    <property type="match status" value="1"/>
</dbReference>
<evidence type="ECO:0000256" key="7">
    <source>
        <dbReference type="ARBA" id="ARBA00022824"/>
    </source>
</evidence>
<keyword evidence="7" id="KW-0256">Endoplasmic reticulum</keyword>
<reference evidence="24" key="1">
    <citation type="journal article" date="2021" name="Evol. Appl.">
        <title>The genome of the Pyrenean desman and the effects of bottlenecks and inbreeding on the genomic landscape of an endangered species.</title>
        <authorList>
            <person name="Escoda L."/>
            <person name="Castresana J."/>
        </authorList>
    </citation>
    <scope>NUCLEOTIDE SEQUENCE</scope>
    <source>
        <strain evidence="24">IBE-C5619</strain>
    </source>
</reference>
<keyword evidence="23" id="KW-1133">Transmembrane helix</keyword>
<keyword evidence="6 21" id="KW-0479">Metal-binding</keyword>
<evidence type="ECO:0000256" key="6">
    <source>
        <dbReference type="ARBA" id="ARBA00022723"/>
    </source>
</evidence>
<dbReference type="Gene3D" id="1.10.630.10">
    <property type="entry name" value="Cytochrome P450"/>
    <property type="match status" value="2"/>
</dbReference>
<evidence type="ECO:0000256" key="17">
    <source>
        <dbReference type="ARBA" id="ARBA00049389"/>
    </source>
</evidence>
<keyword evidence="13 23" id="KW-0472">Membrane</keyword>
<evidence type="ECO:0000256" key="8">
    <source>
        <dbReference type="ARBA" id="ARBA00022848"/>
    </source>
</evidence>
<evidence type="ECO:0000256" key="13">
    <source>
        <dbReference type="ARBA" id="ARBA00023136"/>
    </source>
</evidence>
<dbReference type="GO" id="GO:0008401">
    <property type="term" value="F:retinoic acid 4-hydroxylase activity"/>
    <property type="evidence" value="ECO:0007669"/>
    <property type="project" value="UniProtKB-ARBA"/>
</dbReference>
<gene>
    <name evidence="24" type="ORF">J0S82_012222</name>
</gene>
<keyword evidence="5 21" id="KW-0349">Heme</keyword>
<comment type="catalytic activity">
    <reaction evidence="18">
        <text>all-trans-(4S)-hydroxyretinoate + reduced [NADPH--hemoprotein reductase] + O2 = all-trans-(4S,16)-dihydroxyretinoate + oxidized [NADPH--hemoprotein reductase] + H2O + H(+)</text>
        <dbReference type="Rhea" id="RHEA:51632"/>
        <dbReference type="Rhea" id="RHEA-COMP:11964"/>
        <dbReference type="Rhea" id="RHEA-COMP:11965"/>
        <dbReference type="ChEBI" id="CHEBI:15377"/>
        <dbReference type="ChEBI" id="CHEBI:15378"/>
        <dbReference type="ChEBI" id="CHEBI:15379"/>
        <dbReference type="ChEBI" id="CHEBI:57618"/>
        <dbReference type="ChEBI" id="CHEBI:58210"/>
        <dbReference type="ChEBI" id="CHEBI:134185"/>
        <dbReference type="ChEBI" id="CHEBI:134233"/>
    </reaction>
    <physiologicalReaction direction="left-to-right" evidence="18">
        <dbReference type="Rhea" id="RHEA:51633"/>
    </physiologicalReaction>
</comment>
<dbReference type="OrthoDB" id="1372046at2759"/>
<evidence type="ECO:0000256" key="4">
    <source>
        <dbReference type="ARBA" id="ARBA00010617"/>
    </source>
</evidence>
<dbReference type="EMBL" id="JAGFMF010011406">
    <property type="protein sequence ID" value="KAG8523610.1"/>
    <property type="molecule type" value="Genomic_DNA"/>
</dbReference>
<dbReference type="GO" id="GO:0020037">
    <property type="term" value="F:heme binding"/>
    <property type="evidence" value="ECO:0007669"/>
    <property type="project" value="InterPro"/>
</dbReference>
<dbReference type="InterPro" id="IPR002403">
    <property type="entry name" value="Cyt_P450_E_grp-IV"/>
</dbReference>
<evidence type="ECO:0000256" key="11">
    <source>
        <dbReference type="ARBA" id="ARBA00023033"/>
    </source>
</evidence>
<dbReference type="GO" id="GO:0016125">
    <property type="term" value="P:sterol metabolic process"/>
    <property type="evidence" value="ECO:0007669"/>
    <property type="project" value="TreeGrafter"/>
</dbReference>
<dbReference type="Pfam" id="PF00067">
    <property type="entry name" value="p450"/>
    <property type="match status" value="2"/>
</dbReference>
<keyword evidence="9" id="KW-0560">Oxidoreductase</keyword>
<evidence type="ECO:0000256" key="16">
    <source>
        <dbReference type="ARBA" id="ARBA00048965"/>
    </source>
</evidence>
<evidence type="ECO:0000256" key="22">
    <source>
        <dbReference type="SAM" id="MobiDB-lite"/>
    </source>
</evidence>
<evidence type="ECO:0000256" key="21">
    <source>
        <dbReference type="PIRSR" id="PIRSR602403-1"/>
    </source>
</evidence>
<evidence type="ECO:0000256" key="18">
    <source>
        <dbReference type="ARBA" id="ARBA00052717"/>
    </source>
</evidence>
<evidence type="ECO:0000256" key="2">
    <source>
        <dbReference type="ARBA" id="ARBA00004174"/>
    </source>
</evidence>
<dbReference type="Proteomes" id="UP000700334">
    <property type="component" value="Unassembled WGS sequence"/>
</dbReference>
<evidence type="ECO:0000256" key="15">
    <source>
        <dbReference type="ARBA" id="ARBA00047395"/>
    </source>
</evidence>
<organism evidence="24 25">
    <name type="scientific">Galemys pyrenaicus</name>
    <name type="common">Iberian desman</name>
    <name type="synonym">Pyrenean desman</name>
    <dbReference type="NCBI Taxonomy" id="202257"/>
    <lineage>
        <taxon>Eukaryota</taxon>
        <taxon>Metazoa</taxon>
        <taxon>Chordata</taxon>
        <taxon>Craniata</taxon>
        <taxon>Vertebrata</taxon>
        <taxon>Euteleostomi</taxon>
        <taxon>Mammalia</taxon>
        <taxon>Eutheria</taxon>
        <taxon>Laurasiatheria</taxon>
        <taxon>Eulipotyphla</taxon>
        <taxon>Talpidae</taxon>
        <taxon>Galemys</taxon>
    </lineage>
</organism>
<comment type="subcellular location">
    <subcellularLocation>
        <location evidence="3">Endoplasmic reticulum membrane</location>
        <topology evidence="3">Peripheral membrane protein</topology>
    </subcellularLocation>
    <subcellularLocation>
        <location evidence="2">Microsome membrane</location>
        <topology evidence="2">Peripheral membrane protein</topology>
    </subcellularLocation>
</comment>
<feature type="non-terminal residue" evidence="24">
    <location>
        <position position="1496"/>
    </location>
</feature>
<comment type="cofactor">
    <cofactor evidence="1 21">
        <name>heme</name>
        <dbReference type="ChEBI" id="CHEBI:30413"/>
    </cofactor>
</comment>
<evidence type="ECO:0000256" key="23">
    <source>
        <dbReference type="SAM" id="Phobius"/>
    </source>
</evidence>
<keyword evidence="8" id="KW-0492">Microsome</keyword>
<evidence type="ECO:0000256" key="3">
    <source>
        <dbReference type="ARBA" id="ARBA00004406"/>
    </source>
</evidence>
<dbReference type="SUPFAM" id="SSF48264">
    <property type="entry name" value="Cytochrome P450"/>
    <property type="match status" value="2"/>
</dbReference>
<evidence type="ECO:0000313" key="25">
    <source>
        <dbReference type="Proteomes" id="UP000700334"/>
    </source>
</evidence>
<evidence type="ECO:0000256" key="1">
    <source>
        <dbReference type="ARBA" id="ARBA00001971"/>
    </source>
</evidence>
<feature type="region of interest" description="Disordered" evidence="22">
    <location>
        <begin position="564"/>
        <end position="591"/>
    </location>
</feature>
<feature type="transmembrane region" description="Helical" evidence="23">
    <location>
        <begin position="49"/>
        <end position="71"/>
    </location>
</feature>
<dbReference type="InterPro" id="IPR036396">
    <property type="entry name" value="Cyt_P450_sf"/>
</dbReference>
<keyword evidence="12" id="KW-0443">Lipid metabolism</keyword>
<evidence type="ECO:0000256" key="9">
    <source>
        <dbReference type="ARBA" id="ARBA00023002"/>
    </source>
</evidence>
<evidence type="ECO:0000313" key="24">
    <source>
        <dbReference type="EMBL" id="KAG8523610.1"/>
    </source>
</evidence>
<protein>
    <recommendedName>
        <fullName evidence="14">Cytochrome P450 26A1</fullName>
    </recommendedName>
    <alternativeName>
        <fullName evidence="20">Retinoic acid 4-hydroxylase</fullName>
    </alternativeName>
    <alternativeName>
        <fullName evidence="19">Retinoic acid-metabolizing cytochrome</fullName>
    </alternativeName>
</protein>
<feature type="transmembrane region" description="Helical" evidence="23">
    <location>
        <begin position="1005"/>
        <end position="1027"/>
    </location>
</feature>
<accession>A0A8J6DXW9</accession>
<dbReference type="GO" id="GO:0005789">
    <property type="term" value="C:endoplasmic reticulum membrane"/>
    <property type="evidence" value="ECO:0007669"/>
    <property type="project" value="UniProtKB-SubCell"/>
</dbReference>
<dbReference type="GO" id="GO:0034653">
    <property type="term" value="P:retinoic acid catabolic process"/>
    <property type="evidence" value="ECO:0007669"/>
    <property type="project" value="UniProtKB-ARBA"/>
</dbReference>
<comment type="catalytic activity">
    <reaction evidence="17">
        <text>all-trans-retinoate + reduced [NADPH--hemoprotein reductase] + O2 = all-trans-(4S)-hydroxyretinoate + oxidized [NADPH--hemoprotein reductase] + H2O + H(+)</text>
        <dbReference type="Rhea" id="RHEA:51492"/>
        <dbReference type="Rhea" id="RHEA-COMP:11964"/>
        <dbReference type="Rhea" id="RHEA-COMP:11965"/>
        <dbReference type="ChEBI" id="CHEBI:15377"/>
        <dbReference type="ChEBI" id="CHEBI:15378"/>
        <dbReference type="ChEBI" id="CHEBI:15379"/>
        <dbReference type="ChEBI" id="CHEBI:35291"/>
        <dbReference type="ChEBI" id="CHEBI:57618"/>
        <dbReference type="ChEBI" id="CHEBI:58210"/>
        <dbReference type="ChEBI" id="CHEBI:134185"/>
    </reaction>
    <physiologicalReaction direction="left-to-right" evidence="17">
        <dbReference type="Rhea" id="RHEA:51493"/>
    </physiologicalReaction>
</comment>
<dbReference type="FunFam" id="1.10.630.10:FF:000041">
    <property type="entry name" value="Cytochrome P450 26A1 isoform 1"/>
    <property type="match status" value="1"/>
</dbReference>
<dbReference type="CDD" id="cd20638">
    <property type="entry name" value="CYP26A1"/>
    <property type="match status" value="1"/>
</dbReference>
<dbReference type="GO" id="GO:0005506">
    <property type="term" value="F:iron ion binding"/>
    <property type="evidence" value="ECO:0007669"/>
    <property type="project" value="InterPro"/>
</dbReference>
<comment type="catalytic activity">
    <reaction evidence="15">
        <text>all-trans-retinoate + reduced [NADPH--hemoprotein reductase] + O2 = all-trans-18-hydroxyretinoate + oxidized [NADPH--hemoprotein reductase] + H2O + H(+)</text>
        <dbReference type="Rhea" id="RHEA:55856"/>
        <dbReference type="Rhea" id="RHEA-COMP:11964"/>
        <dbReference type="Rhea" id="RHEA-COMP:11965"/>
        <dbReference type="ChEBI" id="CHEBI:15377"/>
        <dbReference type="ChEBI" id="CHEBI:15378"/>
        <dbReference type="ChEBI" id="CHEBI:15379"/>
        <dbReference type="ChEBI" id="CHEBI:35291"/>
        <dbReference type="ChEBI" id="CHEBI:57618"/>
        <dbReference type="ChEBI" id="CHEBI:58210"/>
        <dbReference type="ChEBI" id="CHEBI:139258"/>
    </reaction>
    <physiologicalReaction direction="left-to-right" evidence="15">
        <dbReference type="Rhea" id="RHEA:55857"/>
    </physiologicalReaction>
</comment>
<keyword evidence="11" id="KW-0503">Monooxygenase</keyword>
<name>A0A8J6DXW9_GALPY</name>
<dbReference type="InterPro" id="IPR001128">
    <property type="entry name" value="Cyt_P450"/>
</dbReference>
<keyword evidence="25" id="KW-1185">Reference proteome</keyword>
<feature type="transmembrane region" description="Helical" evidence="23">
    <location>
        <begin position="1047"/>
        <end position="1065"/>
    </location>
</feature>
<comment type="similarity">
    <text evidence="4">Belongs to the cytochrome P450 family.</text>
</comment>
<comment type="caution">
    <text evidence="24">The sequence shown here is derived from an EMBL/GenBank/DDBJ whole genome shotgun (WGS) entry which is preliminary data.</text>
</comment>
<dbReference type="FunFam" id="1.10.630.10:FF:000009">
    <property type="entry name" value="Cytochrome P450 26B1 isoform 1"/>
    <property type="match status" value="1"/>
</dbReference>